<dbReference type="Proteomes" id="UP000006898">
    <property type="component" value="Chromosome"/>
</dbReference>
<proteinExistence type="predicted"/>
<dbReference type="EMBL" id="FP565575">
    <property type="protein sequence ID" value="CBE70183.1"/>
    <property type="molecule type" value="Genomic_DNA"/>
</dbReference>
<dbReference type="STRING" id="671143.DAMO_3111"/>
<dbReference type="KEGG" id="mox:DAMO_3111"/>
<dbReference type="HOGENOM" id="CLU_193486_0_0_0"/>
<dbReference type="eggNOG" id="ENOG50330SE">
    <property type="taxonomic scope" value="Bacteria"/>
</dbReference>
<evidence type="ECO:0000313" key="2">
    <source>
        <dbReference type="Proteomes" id="UP000006898"/>
    </source>
</evidence>
<protein>
    <submittedName>
        <fullName evidence="1">Uncharacterized protein</fullName>
    </submittedName>
</protein>
<sequence>MSKVESIEEQIKTLSAEEVAKLREWFLGFDWTLWDQQLERDVAAGKLDVLADKALRDHAAGKTTPL</sequence>
<gene>
    <name evidence="1" type="ORF">DAMO_3111</name>
</gene>
<accession>D5MMR1</accession>
<dbReference type="AlphaFoldDB" id="D5MMR1"/>
<name>D5MMR1_METO1</name>
<evidence type="ECO:0000313" key="1">
    <source>
        <dbReference type="EMBL" id="CBE70183.1"/>
    </source>
</evidence>
<organism evidence="1 2">
    <name type="scientific">Methylomirabilis oxygeniifera</name>
    <dbReference type="NCBI Taxonomy" id="671143"/>
    <lineage>
        <taxon>Bacteria</taxon>
        <taxon>Candidatus Methylomirabilota</taxon>
        <taxon>Candidatus Methylomirabilia</taxon>
        <taxon>Candidatus Methylomirabilales</taxon>
        <taxon>Candidatus Methylomirabilaceae</taxon>
        <taxon>Candidatus Methylomirabilis</taxon>
    </lineage>
</organism>
<reference evidence="1 2" key="1">
    <citation type="journal article" date="2010" name="Nature">
        <title>Nitrite-driven anaerobic methane oxidation by oxygenic bacteria.</title>
        <authorList>
            <person name="Ettwig K.F."/>
            <person name="Butler M.K."/>
            <person name="Le Paslier D."/>
            <person name="Pelletier E."/>
            <person name="Mangenot S."/>
            <person name="Kuypers M.M.M."/>
            <person name="Schreiber F."/>
            <person name="Dutilh B.E."/>
            <person name="Zedelius J."/>
            <person name="de Beer D."/>
            <person name="Gloerich J."/>
            <person name="Wessels H.J.C.T."/>
            <person name="van Allen T."/>
            <person name="Luesken F."/>
            <person name="Wu M."/>
            <person name="van de Pas-Schoonen K.T."/>
            <person name="Op den Camp H.J.M."/>
            <person name="Janssen-Megens E.M."/>
            <person name="Francoijs K-J."/>
            <person name="Stunnenberg H."/>
            <person name="Weissenbach J."/>
            <person name="Jetten M.S.M."/>
            <person name="Strous M."/>
        </authorList>
    </citation>
    <scope>NUCLEOTIDE SEQUENCE [LARGE SCALE GENOMIC DNA]</scope>
</reference>